<organism evidence="6 7">
    <name type="scientific">Iphiclides podalirius</name>
    <name type="common">scarce swallowtail</name>
    <dbReference type="NCBI Taxonomy" id="110791"/>
    <lineage>
        <taxon>Eukaryota</taxon>
        <taxon>Metazoa</taxon>
        <taxon>Ecdysozoa</taxon>
        <taxon>Arthropoda</taxon>
        <taxon>Hexapoda</taxon>
        <taxon>Insecta</taxon>
        <taxon>Pterygota</taxon>
        <taxon>Neoptera</taxon>
        <taxon>Endopterygota</taxon>
        <taxon>Lepidoptera</taxon>
        <taxon>Glossata</taxon>
        <taxon>Ditrysia</taxon>
        <taxon>Papilionoidea</taxon>
        <taxon>Papilionidae</taxon>
        <taxon>Papilioninae</taxon>
        <taxon>Iphiclides</taxon>
    </lineage>
</organism>
<dbReference type="Gene3D" id="3.30.780.10">
    <property type="entry name" value="SUI1-like domain"/>
    <property type="match status" value="1"/>
</dbReference>
<dbReference type="Pfam" id="PF25304">
    <property type="entry name" value="WHD_eIF2D"/>
    <property type="match status" value="1"/>
</dbReference>
<dbReference type="InterPro" id="IPR039759">
    <property type="entry name" value="eIF2D_SUI1"/>
</dbReference>
<evidence type="ECO:0000259" key="4">
    <source>
        <dbReference type="PROSITE" id="PS50296"/>
    </source>
</evidence>
<dbReference type="EMBL" id="OW152834">
    <property type="protein sequence ID" value="CAH2055994.1"/>
    <property type="molecule type" value="Genomic_DNA"/>
</dbReference>
<dbReference type="CDD" id="cd11608">
    <property type="entry name" value="eIF2D_C"/>
    <property type="match status" value="1"/>
</dbReference>
<dbReference type="PANTHER" id="PTHR12217:SF4">
    <property type="entry name" value="EUKARYOTIC TRANSLATION INITIATION FACTOR 2D"/>
    <property type="match status" value="1"/>
</dbReference>
<keyword evidence="2" id="KW-0963">Cytoplasm</keyword>
<feature type="domain" description="DM2" evidence="5">
    <location>
        <begin position="395"/>
        <end position="479"/>
    </location>
</feature>
<dbReference type="InterPro" id="IPR003121">
    <property type="entry name" value="SWIB_MDM2_domain"/>
</dbReference>
<feature type="non-terminal residue" evidence="6">
    <location>
        <position position="590"/>
    </location>
</feature>
<feature type="compositionally biased region" description="Basic residues" evidence="3">
    <location>
        <begin position="370"/>
        <end position="382"/>
    </location>
</feature>
<dbReference type="Pfam" id="PF01253">
    <property type="entry name" value="SUI1"/>
    <property type="match status" value="1"/>
</dbReference>
<dbReference type="Pfam" id="PF26292">
    <property type="entry name" value="PUA_elF2D"/>
    <property type="match status" value="1"/>
</dbReference>
<feature type="region of interest" description="Disordered" evidence="3">
    <location>
        <begin position="370"/>
        <end position="394"/>
    </location>
</feature>
<dbReference type="SUPFAM" id="SSF47592">
    <property type="entry name" value="SWIB/MDM2 domain"/>
    <property type="match status" value="1"/>
</dbReference>
<dbReference type="Pfam" id="PF26291">
    <property type="entry name" value="SWIB_eIF2D"/>
    <property type="match status" value="1"/>
</dbReference>
<dbReference type="InterPro" id="IPR001950">
    <property type="entry name" value="SUI1"/>
</dbReference>
<reference evidence="6" key="1">
    <citation type="submission" date="2022-03" db="EMBL/GenBank/DDBJ databases">
        <authorList>
            <person name="Martin H S."/>
        </authorList>
    </citation>
    <scope>NUCLEOTIDE SEQUENCE</scope>
</reference>
<dbReference type="InterPro" id="IPR048247">
    <property type="entry name" value="eIF2D_N"/>
</dbReference>
<protein>
    <recommendedName>
        <fullName evidence="8">Eukaryotic translation initiation factor 2D</fullName>
    </recommendedName>
</protein>
<sequence>MFGKAYKLKSNNTLKNSEKKHLAQRILNEFPTATDEKIRELVPVKSNSSCMKLILHSGETVGVYVVDGVPVMIETGDILVPTTCALWKVPDLLPTLIIHSPVLPKLAGGAPLYAPGVNLADPVKFPCYQRGALIAAATVDNGAVGAVGQATISSSDLLRTNMGVCMEPLQVFGDLLCKDPKFAKLERPKFQPPAYSNEPDDITTNIAQLTIQKPIKEEWPSLVREETKPSDIASTPSPVLNEPTIISEQEPVVEKNEESELDNSVITDNSLMNENSIPTDMDELLKWCLLSFIKLEGKNIQLPLKTNLLYKNHLIPLCPPDRTLDVKKSTYKKMGKFLEAMQQEGLLEVREIEKGVSALVGVACAHPLLKAHRPHPHPHHQPQPHQRSDGPSPPLVRDLYCITANVAELFAPLRKGTALSAAEVRSTLTEYVKARGLNSAQQRGALSLDPLLAKVAGQQEHETIKWEGLMNAVLNKMTPSTELQYSDGTVKIIKSKLEPIKMQVATRSGNKKVTLVSNLESYGFNLLEMSKMCQHGVAASCGVTRTPGAKHDQLMVQGDQTHFIAKLLIEKYGLPKKYLEGADKALNKKK</sequence>
<dbReference type="PANTHER" id="PTHR12217">
    <property type="entry name" value="EUKARYOTIC TRANSLATION INITIATION FACTOR 2D"/>
    <property type="match status" value="1"/>
</dbReference>
<feature type="domain" description="SUI1" evidence="4">
    <location>
        <begin position="500"/>
        <end position="572"/>
    </location>
</feature>
<dbReference type="InterPro" id="IPR036877">
    <property type="entry name" value="SUI1_dom_sf"/>
</dbReference>
<dbReference type="PROSITE" id="PS50890">
    <property type="entry name" value="PUA"/>
    <property type="match status" value="1"/>
</dbReference>
<evidence type="ECO:0008006" key="8">
    <source>
        <dbReference type="Google" id="ProtNLM"/>
    </source>
</evidence>
<evidence type="ECO:0000313" key="7">
    <source>
        <dbReference type="Proteomes" id="UP000837857"/>
    </source>
</evidence>
<evidence type="ECO:0000259" key="5">
    <source>
        <dbReference type="PROSITE" id="PS51925"/>
    </source>
</evidence>
<dbReference type="SUPFAM" id="SSF88697">
    <property type="entry name" value="PUA domain-like"/>
    <property type="match status" value="1"/>
</dbReference>
<dbReference type="SUPFAM" id="SSF55159">
    <property type="entry name" value="eIF1-like"/>
    <property type="match status" value="1"/>
</dbReference>
<name>A0ABN8II11_9NEOP</name>
<dbReference type="InterPro" id="IPR057429">
    <property type="entry name" value="WH_eIF2D"/>
</dbReference>
<dbReference type="InterPro" id="IPR036885">
    <property type="entry name" value="SWIB_MDM2_dom_sf"/>
</dbReference>
<accession>A0ABN8II11</accession>
<evidence type="ECO:0000313" key="6">
    <source>
        <dbReference type="EMBL" id="CAH2055994.1"/>
    </source>
</evidence>
<evidence type="ECO:0000256" key="3">
    <source>
        <dbReference type="SAM" id="MobiDB-lite"/>
    </source>
</evidence>
<dbReference type="CDD" id="cd21156">
    <property type="entry name" value="PUA_eIF2d-like"/>
    <property type="match status" value="1"/>
</dbReference>
<dbReference type="Gene3D" id="3.10.400.20">
    <property type="match status" value="1"/>
</dbReference>
<comment type="similarity">
    <text evidence="1">Belongs to the eIF2D family.</text>
</comment>
<dbReference type="InterPro" id="IPR015947">
    <property type="entry name" value="PUA-like_sf"/>
</dbReference>
<proteinExistence type="inferred from homology"/>
<dbReference type="InterPro" id="IPR058886">
    <property type="entry name" value="SWIB_eIF2D"/>
</dbReference>
<dbReference type="PROSITE" id="PS50296">
    <property type="entry name" value="SUI1"/>
    <property type="match status" value="1"/>
</dbReference>
<dbReference type="Proteomes" id="UP000837857">
    <property type="component" value="Chromosome 22"/>
</dbReference>
<evidence type="ECO:0000256" key="1">
    <source>
        <dbReference type="ARBA" id="ARBA00010359"/>
    </source>
</evidence>
<dbReference type="PROSITE" id="PS51925">
    <property type="entry name" value="SWIB_MDM2"/>
    <property type="match status" value="1"/>
</dbReference>
<keyword evidence="7" id="KW-1185">Reference proteome</keyword>
<evidence type="ECO:0000256" key="2">
    <source>
        <dbReference type="ARBA" id="ARBA00022490"/>
    </source>
</evidence>
<dbReference type="CDD" id="cd11610">
    <property type="entry name" value="eIF2D_N"/>
    <property type="match status" value="1"/>
</dbReference>
<gene>
    <name evidence="6" type="ORF">IPOD504_LOCUS9276</name>
</gene>
<dbReference type="Pfam" id="PF17832">
    <property type="entry name" value="Pre-PUA"/>
    <property type="match status" value="1"/>
</dbReference>
<dbReference type="InterPro" id="IPR048248">
    <property type="entry name" value="PUA_eIF2d-like"/>
</dbReference>
<dbReference type="InterPro" id="IPR041366">
    <property type="entry name" value="Pre-PUA"/>
</dbReference>
<dbReference type="InterPro" id="IPR039757">
    <property type="entry name" value="EIF2D"/>
</dbReference>